<keyword evidence="1" id="KW-0472">Membrane</keyword>
<dbReference type="EMBL" id="MJBS01000052">
    <property type="protein sequence ID" value="OHE97910.1"/>
    <property type="molecule type" value="Genomic_DNA"/>
</dbReference>
<evidence type="ECO:0000256" key="1">
    <source>
        <dbReference type="SAM" id="Phobius"/>
    </source>
</evidence>
<dbReference type="AlphaFoldDB" id="A0A1G4B912"/>
<keyword evidence="3" id="KW-1185">Reference proteome</keyword>
<dbReference type="RefSeq" id="XP_022475062.1">
    <property type="nucleotide sequence ID" value="XM_022618412.1"/>
</dbReference>
<dbReference type="OrthoDB" id="5154014at2759"/>
<name>A0A1G4B912_9PEZI</name>
<comment type="caution">
    <text evidence="2">The sequence shown here is derived from an EMBL/GenBank/DDBJ whole genome shotgun (WGS) entry which is preliminary data.</text>
</comment>
<reference evidence="2 3" key="1">
    <citation type="submission" date="2016-09" db="EMBL/GenBank/DDBJ databases">
        <authorList>
            <person name="Capua I."/>
            <person name="De Benedictis P."/>
            <person name="Joannis T."/>
            <person name="Lombin L.H."/>
            <person name="Cattoli G."/>
        </authorList>
    </citation>
    <scope>NUCLEOTIDE SEQUENCE [LARGE SCALE GENOMIC DNA]</scope>
    <source>
        <strain evidence="2 3">IMI 309357</strain>
    </source>
</reference>
<dbReference type="Proteomes" id="UP000176998">
    <property type="component" value="Unassembled WGS sequence"/>
</dbReference>
<organism evidence="2 3">
    <name type="scientific">Colletotrichum orchidophilum</name>
    <dbReference type="NCBI Taxonomy" id="1209926"/>
    <lineage>
        <taxon>Eukaryota</taxon>
        <taxon>Fungi</taxon>
        <taxon>Dikarya</taxon>
        <taxon>Ascomycota</taxon>
        <taxon>Pezizomycotina</taxon>
        <taxon>Sordariomycetes</taxon>
        <taxon>Hypocreomycetidae</taxon>
        <taxon>Glomerellales</taxon>
        <taxon>Glomerellaceae</taxon>
        <taxon>Colletotrichum</taxon>
    </lineage>
</organism>
<protein>
    <submittedName>
        <fullName evidence="2">Uncharacterized protein</fullName>
    </submittedName>
</protein>
<feature type="transmembrane region" description="Helical" evidence="1">
    <location>
        <begin position="89"/>
        <end position="108"/>
    </location>
</feature>
<evidence type="ECO:0000313" key="3">
    <source>
        <dbReference type="Proteomes" id="UP000176998"/>
    </source>
</evidence>
<gene>
    <name evidence="2" type="ORF">CORC01_06773</name>
</gene>
<keyword evidence="1" id="KW-0812">Transmembrane</keyword>
<feature type="transmembrane region" description="Helical" evidence="1">
    <location>
        <begin position="63"/>
        <end position="83"/>
    </location>
</feature>
<proteinExistence type="predicted"/>
<dbReference type="GeneID" id="34559922"/>
<evidence type="ECO:0000313" key="2">
    <source>
        <dbReference type="EMBL" id="OHE97910.1"/>
    </source>
</evidence>
<accession>A0A1G4B912</accession>
<keyword evidence="1" id="KW-1133">Transmembrane helix</keyword>
<sequence>MDIESLVDRLTRRNAVIARVVRWYLRFHPTRPHGFTINAFIVDGVTQPVPAPYFPILLGSWRLMASIMFCNSVVVYALIFYLIYSSPSLIIIFIALIQVVAFVFRKLGLGSGNFTLGSLLSSIGHYAASSTPSNDSTTIRRRRFSQNYHEAWRLKHPGSFISVFIGRSDCVQIPLPGPDEPGMDDLQMWKHLSFFYRLSRIEGGFSQVLLPKALVRFEIVEIKDNIYTGQRDAIFDVPQHILRLVENGTPTTIPAGLDPRRDITELQRASVYRDLTQTDSPK</sequence>